<dbReference type="CDD" id="cd00060">
    <property type="entry name" value="FHA"/>
    <property type="match status" value="1"/>
</dbReference>
<dbReference type="Pfam" id="PF00498">
    <property type="entry name" value="FHA"/>
    <property type="match status" value="1"/>
</dbReference>
<dbReference type="PROSITE" id="PS50006">
    <property type="entry name" value="FHA_DOMAIN"/>
    <property type="match status" value="1"/>
</dbReference>
<evidence type="ECO:0000259" key="2">
    <source>
        <dbReference type="PROSITE" id="PS50006"/>
    </source>
</evidence>
<dbReference type="RefSeq" id="WP_055301954.1">
    <property type="nucleotide sequence ID" value="NZ_CYYR01000009.1"/>
</dbReference>
<dbReference type="AlphaFoldDB" id="A0A174AGC7"/>
<feature type="region of interest" description="Disordered" evidence="1">
    <location>
        <begin position="251"/>
        <end position="283"/>
    </location>
</feature>
<name>A0A174AGC7_9FIRM</name>
<dbReference type="InterPro" id="IPR008984">
    <property type="entry name" value="SMAD_FHA_dom_sf"/>
</dbReference>
<dbReference type="EMBL" id="CYYR01000009">
    <property type="protein sequence ID" value="CUN86730.1"/>
    <property type="molecule type" value="Genomic_DNA"/>
</dbReference>
<dbReference type="SUPFAM" id="SSF49879">
    <property type="entry name" value="SMAD/FHA domain"/>
    <property type="match status" value="1"/>
</dbReference>
<dbReference type="Pfam" id="PF19909">
    <property type="entry name" value="DUF6382"/>
    <property type="match status" value="1"/>
</dbReference>
<sequence>MNKESFSLQSTLEANFLNVILPENPEIDEIAEKVIREDKPDFLISYRDVNINGNITLKYKLINTIALAYSDRNMTKDQFIVLYMSLLNPFIQGKDWFLDYHNFCIDERYIFLDKQTMKASYIYVPEASFQNQDEDIVQFFKKIFSQIKIVNDPAFQVTMYQYFISDHVNFTDLYQLLQKEMKADMKTAEIRIPKVPEKPEIKNTGTKSMQPLAEQNVHVKAVEAKAEQQVENSPFDIFDTGKKKTNSGDSAINALFGGKDKKKDDKSGKADKKNTGFNLFGKRKNKKDINDTKEEQLVERQKNAEMQNVYDNAFESDKTETPQQCSDITETEDEGNNFAVNAYLELLHSEIPGAIERINLNFAGPYITIGRMSSDETKPDVCFNKEFTRIGRKHARIERAGNGYCIIDLGSANHTLLNGNTLIPNQPYPLENNAILEFTKSKPVKYRVVILS</sequence>
<protein>
    <submittedName>
        <fullName evidence="3">FHA domain</fullName>
    </submittedName>
</protein>
<dbReference type="InterPro" id="IPR000253">
    <property type="entry name" value="FHA_dom"/>
</dbReference>
<evidence type="ECO:0000313" key="4">
    <source>
        <dbReference type="Proteomes" id="UP000095395"/>
    </source>
</evidence>
<organism evidence="3 4">
    <name type="scientific">Roseburia inulinivorans</name>
    <dbReference type="NCBI Taxonomy" id="360807"/>
    <lineage>
        <taxon>Bacteria</taxon>
        <taxon>Bacillati</taxon>
        <taxon>Bacillota</taxon>
        <taxon>Clostridia</taxon>
        <taxon>Lachnospirales</taxon>
        <taxon>Lachnospiraceae</taxon>
        <taxon>Roseburia</taxon>
    </lineage>
</organism>
<evidence type="ECO:0000256" key="1">
    <source>
        <dbReference type="SAM" id="MobiDB-lite"/>
    </source>
</evidence>
<dbReference type="Proteomes" id="UP000095395">
    <property type="component" value="Unassembled WGS sequence"/>
</dbReference>
<dbReference type="Gene3D" id="2.60.200.20">
    <property type="match status" value="1"/>
</dbReference>
<evidence type="ECO:0000313" key="3">
    <source>
        <dbReference type="EMBL" id="CUN86730.1"/>
    </source>
</evidence>
<feature type="domain" description="FHA" evidence="2">
    <location>
        <begin position="367"/>
        <end position="422"/>
    </location>
</feature>
<gene>
    <name evidence="3" type="ORF">ERS852392_01565</name>
</gene>
<proteinExistence type="predicted"/>
<dbReference type="InterPro" id="IPR045962">
    <property type="entry name" value="DUF6382"/>
</dbReference>
<dbReference type="SMART" id="SM00240">
    <property type="entry name" value="FHA"/>
    <property type="match status" value="1"/>
</dbReference>
<accession>A0A174AGC7</accession>
<feature type="compositionally biased region" description="Basic and acidic residues" evidence="1">
    <location>
        <begin position="258"/>
        <end position="274"/>
    </location>
</feature>
<reference evidence="3 4" key="1">
    <citation type="submission" date="2015-09" db="EMBL/GenBank/DDBJ databases">
        <authorList>
            <consortium name="Pathogen Informatics"/>
        </authorList>
    </citation>
    <scope>NUCLEOTIDE SEQUENCE [LARGE SCALE GENOMIC DNA]</scope>
    <source>
        <strain evidence="3 4">2789STDY5608835</strain>
    </source>
</reference>